<evidence type="ECO:0000313" key="2">
    <source>
        <dbReference type="Proteomes" id="UP000186940"/>
    </source>
</evidence>
<sequence length="77" mass="9210">MTYFTEKKEFSYYSSVRFNIIRNRFIITSPFKFILLDACAKFLEWFCNKLGGYAEYCLGMIPFDIDISFEMQKVSNK</sequence>
<accession>A0A1F2P835</accession>
<dbReference type="Proteomes" id="UP000186940">
    <property type="component" value="Unassembled WGS sequence"/>
</dbReference>
<proteinExistence type="predicted"/>
<gene>
    <name evidence="1" type="ORF">SCAL_001408</name>
</gene>
<protein>
    <submittedName>
        <fullName evidence="1">Uncharacterized protein</fullName>
    </submittedName>
</protein>
<dbReference type="EMBL" id="LYOS01000004">
    <property type="protein sequence ID" value="OFV67490.1"/>
    <property type="molecule type" value="Genomic_DNA"/>
</dbReference>
<dbReference type="STRING" id="1838285.SCAL_001408"/>
<comment type="caution">
    <text evidence="1">The sequence shown here is derived from an EMBL/GenBank/DDBJ whole genome shotgun (WGS) entry which is preliminary data.</text>
</comment>
<organism evidence="1 2">
    <name type="scientific">Candidatus Syntropharchaeum caldarium</name>
    <dbReference type="NCBI Taxonomy" id="1838285"/>
    <lineage>
        <taxon>Archaea</taxon>
        <taxon>Methanobacteriati</taxon>
        <taxon>Methanobacteriota</taxon>
        <taxon>Stenosarchaea group</taxon>
        <taxon>Methanomicrobia</taxon>
        <taxon>Methanosarcinales</taxon>
        <taxon>ANME-2 cluster</taxon>
        <taxon>Candidatus Syntropharchaeum</taxon>
    </lineage>
</organism>
<dbReference type="AlphaFoldDB" id="A0A1F2P835"/>
<reference evidence="1" key="1">
    <citation type="submission" date="2016-05" db="EMBL/GenBank/DDBJ databases">
        <title>Microbial consortia oxidize butane by reversing methanogenesis.</title>
        <authorList>
            <person name="Laso-Perez R."/>
            <person name="Richter M."/>
            <person name="Wegener G."/>
            <person name="Musat F."/>
        </authorList>
    </citation>
    <scope>NUCLEOTIDE SEQUENCE [LARGE SCALE GENOMIC DNA]</scope>
    <source>
        <strain evidence="1">BOX2</strain>
    </source>
</reference>
<keyword evidence="2" id="KW-1185">Reference proteome</keyword>
<name>A0A1F2P835_9EURY</name>
<evidence type="ECO:0000313" key="1">
    <source>
        <dbReference type="EMBL" id="OFV67490.1"/>
    </source>
</evidence>